<sequence length="86" mass="10501">MNNIKEEMRKLVEAMEEINEAPIPEDWQLQEAYRHAEQGMHMLMSRVKKLNKMVNEFEGEEDLKMHWNYAIYSIQDHLEEFFKKLD</sequence>
<reference evidence="1" key="1">
    <citation type="journal article" date="2015" name="Nature">
        <title>Complex archaea that bridge the gap between prokaryotes and eukaryotes.</title>
        <authorList>
            <person name="Spang A."/>
            <person name="Saw J.H."/>
            <person name="Jorgensen S.L."/>
            <person name="Zaremba-Niedzwiedzka K."/>
            <person name="Martijn J."/>
            <person name="Lind A.E."/>
            <person name="van Eijk R."/>
            <person name="Schleper C."/>
            <person name="Guy L."/>
            <person name="Ettema T.J."/>
        </authorList>
    </citation>
    <scope>NUCLEOTIDE SEQUENCE</scope>
</reference>
<dbReference type="EMBL" id="LAZR01003589">
    <property type="protein sequence ID" value="KKN16690.1"/>
    <property type="molecule type" value="Genomic_DNA"/>
</dbReference>
<accession>A0A0F9NAY4</accession>
<gene>
    <name evidence="1" type="ORF">LCGC14_0973310</name>
</gene>
<name>A0A0F9NAY4_9ZZZZ</name>
<evidence type="ECO:0000313" key="1">
    <source>
        <dbReference type="EMBL" id="KKN16690.1"/>
    </source>
</evidence>
<protein>
    <submittedName>
        <fullName evidence="1">Uncharacterized protein</fullName>
    </submittedName>
</protein>
<organism evidence="1">
    <name type="scientific">marine sediment metagenome</name>
    <dbReference type="NCBI Taxonomy" id="412755"/>
    <lineage>
        <taxon>unclassified sequences</taxon>
        <taxon>metagenomes</taxon>
        <taxon>ecological metagenomes</taxon>
    </lineage>
</organism>
<proteinExistence type="predicted"/>
<dbReference type="AlphaFoldDB" id="A0A0F9NAY4"/>
<comment type="caution">
    <text evidence="1">The sequence shown here is derived from an EMBL/GenBank/DDBJ whole genome shotgun (WGS) entry which is preliminary data.</text>
</comment>